<evidence type="ECO:0000313" key="1">
    <source>
        <dbReference type="EMBL" id="MBX5025232.1"/>
    </source>
</evidence>
<organism evidence="1 3">
    <name type="scientific">Rhizobium lentis</name>
    <dbReference type="NCBI Taxonomy" id="1138194"/>
    <lineage>
        <taxon>Bacteria</taxon>
        <taxon>Pseudomonadati</taxon>
        <taxon>Pseudomonadota</taxon>
        <taxon>Alphaproteobacteria</taxon>
        <taxon>Hyphomicrobiales</taxon>
        <taxon>Rhizobiaceae</taxon>
        <taxon>Rhizobium/Agrobacterium group</taxon>
        <taxon>Rhizobium</taxon>
    </lineage>
</organism>
<gene>
    <name evidence="2" type="ORF">HJB60_20090</name>
    <name evidence="1" type="ORF">HJB63_21970</name>
</gene>
<keyword evidence="4" id="KW-1185">Reference proteome</keyword>
<dbReference type="EMBL" id="JABDYC010000007">
    <property type="protein sequence ID" value="MBX5025232.1"/>
    <property type="molecule type" value="Genomic_DNA"/>
</dbReference>
<protein>
    <submittedName>
        <fullName evidence="1">Uncharacterized protein</fullName>
    </submittedName>
</protein>
<dbReference type="Proteomes" id="UP000749740">
    <property type="component" value="Unassembled WGS sequence"/>
</dbReference>
<dbReference type="RefSeq" id="WP_221106416.1">
    <property type="nucleotide sequence ID" value="NZ_JABDXY010000006.1"/>
</dbReference>
<evidence type="ECO:0000313" key="4">
    <source>
        <dbReference type="Proteomes" id="UP000770629"/>
    </source>
</evidence>
<dbReference type="EMBL" id="JABDYF010000009">
    <property type="protein sequence ID" value="MBX5091456.1"/>
    <property type="molecule type" value="Genomic_DNA"/>
</dbReference>
<comment type="caution">
    <text evidence="1">The sequence shown here is derived from an EMBL/GenBank/DDBJ whole genome shotgun (WGS) entry which is preliminary data.</text>
</comment>
<proteinExistence type="predicted"/>
<name>A0A9Q3MED9_9HYPH</name>
<accession>A0A9Q3MED9</accession>
<evidence type="ECO:0000313" key="2">
    <source>
        <dbReference type="EMBL" id="MBX5091456.1"/>
    </source>
</evidence>
<sequence>MLAEIARKPTAAPVSEEADYKVKIGLALMKVKEGAALAPILFLSNQRGVST</sequence>
<reference evidence="1 4" key="1">
    <citation type="submission" date="2020-04" db="EMBL/GenBank/DDBJ databases">
        <title>Global-level population genomics: horizontal gene transfer, symbiosis and evolution in Rhizobia.</title>
        <authorList>
            <person name="Gai Y."/>
        </authorList>
    </citation>
    <scope>NUCLEOTIDE SEQUENCE</scope>
    <source>
        <strain evidence="2 4">BLR33</strain>
        <strain evidence="1">BLR57</strain>
    </source>
</reference>
<dbReference type="Proteomes" id="UP000770629">
    <property type="component" value="Unassembled WGS sequence"/>
</dbReference>
<dbReference type="AlphaFoldDB" id="A0A9Q3MED9"/>
<evidence type="ECO:0000313" key="3">
    <source>
        <dbReference type="Proteomes" id="UP000749740"/>
    </source>
</evidence>